<comment type="similarity">
    <text evidence="3">Belongs to the KHG/KDPG aldolase family.</text>
</comment>
<keyword evidence="10" id="KW-1185">Reference proteome</keyword>
<evidence type="ECO:0000256" key="4">
    <source>
        <dbReference type="ARBA" id="ARBA00011233"/>
    </source>
</evidence>
<dbReference type="GO" id="GO:0008675">
    <property type="term" value="F:2-dehydro-3-deoxy-phosphogluconate aldolase activity"/>
    <property type="evidence" value="ECO:0007669"/>
    <property type="project" value="UniProtKB-EC"/>
</dbReference>
<dbReference type="CDD" id="cd00452">
    <property type="entry name" value="KDPG_aldolase"/>
    <property type="match status" value="1"/>
</dbReference>
<reference evidence="9 10" key="1">
    <citation type="submission" date="2019-03" db="EMBL/GenBank/DDBJ databases">
        <title>Genomic Encyclopedia of Archaeal and Bacterial Type Strains, Phase II (KMG-II): from individual species to whole genera.</title>
        <authorList>
            <person name="Goeker M."/>
        </authorList>
    </citation>
    <scope>NUCLEOTIDE SEQUENCE [LARGE SCALE GENOMIC DNA]</scope>
    <source>
        <strain evidence="9 10">ATCC 25309</strain>
    </source>
</reference>
<dbReference type="InterPro" id="IPR031338">
    <property type="entry name" value="KDPG/KHG_AS_2"/>
</dbReference>
<comment type="catalytic activity">
    <reaction evidence="1">
        <text>2-dehydro-3-deoxy-6-phospho-D-gluconate = D-glyceraldehyde 3-phosphate + pyruvate</text>
        <dbReference type="Rhea" id="RHEA:17089"/>
        <dbReference type="ChEBI" id="CHEBI:15361"/>
        <dbReference type="ChEBI" id="CHEBI:57569"/>
        <dbReference type="ChEBI" id="CHEBI:59776"/>
        <dbReference type="EC" id="4.1.2.14"/>
    </reaction>
</comment>
<protein>
    <recommendedName>
        <fullName evidence="5">2-dehydro-3-deoxy-phosphogluconate aldolase</fullName>
        <ecNumber evidence="5">4.1.2.14</ecNumber>
    </recommendedName>
</protein>
<evidence type="ECO:0000256" key="1">
    <source>
        <dbReference type="ARBA" id="ARBA00000654"/>
    </source>
</evidence>
<sequence length="237" mass="25581">MMEIPGFIPLALRMSSSCFPEPLELHLYQTGVIAVLMLDHAESAVPVAKALMEGGVDCIELTLRTPVAMQALRCIREEVPGMMVGMGTILNPQQVREVKEAGAAFGVAPGMNPRVVAAAQRIGLPFAPGVCTPTDIELAVEQGCRLLKFFPSEPCGGLAYLRAIAAPFAHLGVKYIPLGGVAAGNAEAYLMEPSVHALGGSWLAPREVIQKEDWQTITRNALEVMKMVRRLRRQEAH</sequence>
<evidence type="ECO:0000256" key="8">
    <source>
        <dbReference type="ARBA" id="ARBA00023277"/>
    </source>
</evidence>
<evidence type="ECO:0000256" key="3">
    <source>
        <dbReference type="ARBA" id="ARBA00006906"/>
    </source>
</evidence>
<dbReference type="Gene3D" id="3.20.20.70">
    <property type="entry name" value="Aldolase class I"/>
    <property type="match status" value="1"/>
</dbReference>
<dbReference type="InterPro" id="IPR013785">
    <property type="entry name" value="Aldolase_TIM"/>
</dbReference>
<dbReference type="SUPFAM" id="SSF51569">
    <property type="entry name" value="Aldolase"/>
    <property type="match status" value="1"/>
</dbReference>
<dbReference type="InterPro" id="IPR031337">
    <property type="entry name" value="KDPG/KHG_AS_1"/>
</dbReference>
<dbReference type="Proteomes" id="UP000295662">
    <property type="component" value="Unassembled WGS sequence"/>
</dbReference>
<evidence type="ECO:0000256" key="7">
    <source>
        <dbReference type="ARBA" id="ARBA00023270"/>
    </source>
</evidence>
<dbReference type="PANTHER" id="PTHR30246:SF1">
    <property type="entry name" value="2-DEHYDRO-3-DEOXY-6-PHOSPHOGALACTONATE ALDOLASE-RELATED"/>
    <property type="match status" value="1"/>
</dbReference>
<keyword evidence="7" id="KW-0704">Schiff base</keyword>
<evidence type="ECO:0000313" key="10">
    <source>
        <dbReference type="Proteomes" id="UP000295662"/>
    </source>
</evidence>
<accession>A0A4R7SQJ5</accession>
<keyword evidence="6" id="KW-0456">Lyase</keyword>
<name>A0A4R7SQJ5_9BACT</name>
<dbReference type="NCBIfam" id="TIGR01182">
    <property type="entry name" value="eda"/>
    <property type="match status" value="1"/>
</dbReference>
<comment type="subunit">
    <text evidence="4">Homotrimer.</text>
</comment>
<keyword evidence="8" id="KW-0119">Carbohydrate metabolism</keyword>
<dbReference type="AlphaFoldDB" id="A0A4R7SQJ5"/>
<comment type="caution">
    <text evidence="9">The sequence shown here is derived from an EMBL/GenBank/DDBJ whole genome shotgun (WGS) entry which is preliminary data.</text>
</comment>
<evidence type="ECO:0000256" key="5">
    <source>
        <dbReference type="ARBA" id="ARBA00013063"/>
    </source>
</evidence>
<proteinExistence type="inferred from homology"/>
<dbReference type="PROSITE" id="PS00159">
    <property type="entry name" value="ALDOLASE_KDPG_KHG_1"/>
    <property type="match status" value="1"/>
</dbReference>
<dbReference type="PANTHER" id="PTHR30246">
    <property type="entry name" value="2-KETO-3-DEOXY-6-PHOSPHOGLUCONATE ALDOLASE"/>
    <property type="match status" value="1"/>
</dbReference>
<evidence type="ECO:0000313" key="9">
    <source>
        <dbReference type="EMBL" id="TDU81301.1"/>
    </source>
</evidence>
<dbReference type="PROSITE" id="PS00160">
    <property type="entry name" value="ALDOLASE_KDPG_KHG_2"/>
    <property type="match status" value="1"/>
</dbReference>
<organism evidence="9 10">
    <name type="scientific">Prosthecobacter fusiformis</name>
    <dbReference type="NCBI Taxonomy" id="48464"/>
    <lineage>
        <taxon>Bacteria</taxon>
        <taxon>Pseudomonadati</taxon>
        <taxon>Verrucomicrobiota</taxon>
        <taxon>Verrucomicrobiia</taxon>
        <taxon>Verrucomicrobiales</taxon>
        <taxon>Verrucomicrobiaceae</taxon>
        <taxon>Prosthecobacter</taxon>
    </lineage>
</organism>
<dbReference type="InterPro" id="IPR000887">
    <property type="entry name" value="Aldlse_KDPG_KHG"/>
</dbReference>
<dbReference type="EC" id="4.1.2.14" evidence="5"/>
<dbReference type="EMBL" id="SOCA01000001">
    <property type="protein sequence ID" value="TDU81301.1"/>
    <property type="molecule type" value="Genomic_DNA"/>
</dbReference>
<evidence type="ECO:0000256" key="2">
    <source>
        <dbReference type="ARBA" id="ARBA00004736"/>
    </source>
</evidence>
<comment type="pathway">
    <text evidence="2">Carbohydrate acid metabolism; 2-dehydro-3-deoxy-D-gluconate degradation; D-glyceraldehyde 3-phosphate and pyruvate from 2-dehydro-3-deoxy-D-gluconate: step 2/2.</text>
</comment>
<dbReference type="Pfam" id="PF01081">
    <property type="entry name" value="Aldolase"/>
    <property type="match status" value="1"/>
</dbReference>
<gene>
    <name evidence="9" type="ORF">EI77_00604</name>
</gene>
<evidence type="ECO:0000256" key="6">
    <source>
        <dbReference type="ARBA" id="ARBA00023239"/>
    </source>
</evidence>